<dbReference type="InterPro" id="IPR001734">
    <property type="entry name" value="Na/solute_symporter"/>
</dbReference>
<dbReference type="EMBL" id="JBGXBU010000012">
    <property type="protein sequence ID" value="MFM4894914.1"/>
    <property type="molecule type" value="Genomic_DNA"/>
</dbReference>
<feature type="transmembrane region" description="Helical" evidence="14">
    <location>
        <begin position="195"/>
        <end position="215"/>
    </location>
</feature>
<evidence type="ECO:0000256" key="1">
    <source>
        <dbReference type="ARBA" id="ARBA00004651"/>
    </source>
</evidence>
<keyword evidence="14" id="KW-0997">Cell inner membrane</keyword>
<keyword evidence="8 14" id="KW-0915">Sodium</keyword>
<keyword evidence="11 14" id="KW-0739">Sodium transport</keyword>
<dbReference type="InterPro" id="IPR038377">
    <property type="entry name" value="Na/Glc_symporter_sf"/>
</dbReference>
<feature type="transmembrane region" description="Helical" evidence="14">
    <location>
        <begin position="429"/>
        <end position="449"/>
    </location>
</feature>
<proteinExistence type="inferred from homology"/>
<keyword evidence="16" id="KW-1185">Reference proteome</keyword>
<dbReference type="Pfam" id="PF00474">
    <property type="entry name" value="SSF"/>
    <property type="match status" value="1"/>
</dbReference>
<dbReference type="InterPro" id="IPR018212">
    <property type="entry name" value="Na/solute_symporter_CS"/>
</dbReference>
<evidence type="ECO:0000256" key="7">
    <source>
        <dbReference type="ARBA" id="ARBA00022989"/>
    </source>
</evidence>
<keyword evidence="3 14" id="KW-0813">Transport</keyword>
<keyword evidence="9 14" id="KW-0406">Ion transport</keyword>
<dbReference type="NCBIfam" id="TIGR00813">
    <property type="entry name" value="sss"/>
    <property type="match status" value="1"/>
</dbReference>
<feature type="transmembrane region" description="Helical" evidence="14">
    <location>
        <begin position="455"/>
        <end position="472"/>
    </location>
</feature>
<keyword evidence="5 14" id="KW-0812">Transmembrane</keyword>
<evidence type="ECO:0000256" key="11">
    <source>
        <dbReference type="ARBA" id="ARBA00023201"/>
    </source>
</evidence>
<gene>
    <name evidence="15" type="primary">putP</name>
    <name evidence="15" type="ORF">ACEUDJ_18900</name>
</gene>
<dbReference type="Gene3D" id="1.20.1730.10">
    <property type="entry name" value="Sodium/glucose cotransporter"/>
    <property type="match status" value="1"/>
</dbReference>
<evidence type="ECO:0000256" key="6">
    <source>
        <dbReference type="ARBA" id="ARBA00022847"/>
    </source>
</evidence>
<name>A0ABW9GWF6_9GAMM</name>
<dbReference type="PROSITE" id="PS00457">
    <property type="entry name" value="NA_SOLUT_SYMP_2"/>
    <property type="match status" value="1"/>
</dbReference>
<sequence length="498" mass="54059">MTASTPMLITFLVYILGMVLIGFIAYRATKNFDDYILGGRRMGSWVTALSAGASDMSGWLLMGLPGAVYLGGISEGWIAIGLIIGAYFNWRLVAGRLRIHTERNNNALTLPDYFTYRFEDKSRVLRILSALVILLFFTIYCASGVVAGARLFESTFGIDYDTALWIGAAATITYTFFGGFLAVSWTDTVQATLMIFALILTPVFVIIAVGGVDSAMVEIAANNASHLDMFKNLDVIAIVSLMAWGLGYFGQPHILARFMAAGSHQTMVNARRISMTWMVLCLGGAVGVGFFGLSYFASFPEQAAGVSANPERVFIELSKILFNPWIAGILLSAILAAVMSTLSCQLLVCSSAITEDLYKPFLRKNASQTELVWVGRAMVLLIAVVAILVARDPDNRVLGLVSYAWAGFGAAFGPLVIFSVLWPRMTRNGALAGMLVGAVTVIVWKQFGWLGLYEIIPGFVFASIAILVFSLLDKAPSRAMSQRFAEAEQEYRAPVTAA</sequence>
<feature type="transmembrane region" description="Helical" evidence="14">
    <location>
        <begin position="235"/>
        <end position="256"/>
    </location>
</feature>
<evidence type="ECO:0000256" key="12">
    <source>
        <dbReference type="ARBA" id="ARBA00033708"/>
    </source>
</evidence>
<feature type="transmembrane region" description="Helical" evidence="14">
    <location>
        <begin position="325"/>
        <end position="350"/>
    </location>
</feature>
<evidence type="ECO:0000256" key="3">
    <source>
        <dbReference type="ARBA" id="ARBA00022448"/>
    </source>
</evidence>
<dbReference type="RefSeq" id="WP_111873237.1">
    <property type="nucleotide sequence ID" value="NZ_JBGWZZ010000015.1"/>
</dbReference>
<organism evidence="15 16">
    <name type="scientific">Aeromonas bivalvium</name>
    <dbReference type="NCBI Taxonomy" id="440079"/>
    <lineage>
        <taxon>Bacteria</taxon>
        <taxon>Pseudomonadati</taxon>
        <taxon>Pseudomonadota</taxon>
        <taxon>Gammaproteobacteria</taxon>
        <taxon>Aeromonadales</taxon>
        <taxon>Aeromonadaceae</taxon>
        <taxon>Aeromonas</taxon>
    </lineage>
</organism>
<dbReference type="InterPro" id="IPR011851">
    <property type="entry name" value="Na/Pro_symporter"/>
</dbReference>
<feature type="transmembrane region" description="Helical" evidence="14">
    <location>
        <begin position="76"/>
        <end position="94"/>
    </location>
</feature>
<dbReference type="GeneID" id="97222242"/>
<evidence type="ECO:0000313" key="15">
    <source>
        <dbReference type="EMBL" id="MFM4894914.1"/>
    </source>
</evidence>
<keyword evidence="10 14" id="KW-0472">Membrane</keyword>
<feature type="transmembrane region" description="Helical" evidence="14">
    <location>
        <begin position="402"/>
        <end position="422"/>
    </location>
</feature>
<comment type="subcellular location">
    <subcellularLocation>
        <location evidence="14">Cell inner membrane</location>
        <topology evidence="14">Multi-pass membrane protein</topology>
    </subcellularLocation>
    <subcellularLocation>
        <location evidence="1">Cell membrane</location>
        <topology evidence="1">Multi-pass membrane protein</topology>
    </subcellularLocation>
</comment>
<evidence type="ECO:0000256" key="9">
    <source>
        <dbReference type="ARBA" id="ARBA00023065"/>
    </source>
</evidence>
<dbReference type="InterPro" id="IPR050277">
    <property type="entry name" value="Sodium:Solute_Symporter"/>
</dbReference>
<accession>A0ABW9GWF6</accession>
<comment type="caution">
    <text evidence="15">The sequence shown here is derived from an EMBL/GenBank/DDBJ whole genome shotgun (WGS) entry which is preliminary data.</text>
</comment>
<evidence type="ECO:0000256" key="5">
    <source>
        <dbReference type="ARBA" id="ARBA00022692"/>
    </source>
</evidence>
<protein>
    <recommendedName>
        <fullName evidence="14">Sodium/proline symporter</fullName>
    </recommendedName>
    <alternativeName>
        <fullName evidence="14">Proline permease</fullName>
    </alternativeName>
</protein>
<evidence type="ECO:0000256" key="10">
    <source>
        <dbReference type="ARBA" id="ARBA00023136"/>
    </source>
</evidence>
<feature type="transmembrane region" description="Helical" evidence="14">
    <location>
        <begin position="164"/>
        <end position="183"/>
    </location>
</feature>
<comment type="function">
    <text evidence="14">Catalyzes the sodium-dependent uptake of extracellular L-proline.</text>
</comment>
<dbReference type="PROSITE" id="PS50283">
    <property type="entry name" value="NA_SOLUT_SYMP_3"/>
    <property type="match status" value="1"/>
</dbReference>
<evidence type="ECO:0000256" key="2">
    <source>
        <dbReference type="ARBA" id="ARBA00006434"/>
    </source>
</evidence>
<feature type="transmembrane region" description="Helical" evidence="14">
    <location>
        <begin position="277"/>
        <end position="297"/>
    </location>
</feature>
<keyword evidence="7 14" id="KW-1133">Transmembrane helix</keyword>
<evidence type="ECO:0000256" key="14">
    <source>
        <dbReference type="RuleBase" id="RU366012"/>
    </source>
</evidence>
<feature type="transmembrane region" description="Helical" evidence="14">
    <location>
        <begin position="6"/>
        <end position="26"/>
    </location>
</feature>
<evidence type="ECO:0000313" key="16">
    <source>
        <dbReference type="Proteomes" id="UP001630969"/>
    </source>
</evidence>
<feature type="transmembrane region" description="Helical" evidence="14">
    <location>
        <begin position="127"/>
        <end position="152"/>
    </location>
</feature>
<dbReference type="NCBIfam" id="TIGR02121">
    <property type="entry name" value="Na_Pro_sym"/>
    <property type="match status" value="1"/>
</dbReference>
<dbReference type="PANTHER" id="PTHR48086:SF3">
    <property type="entry name" value="SODIUM_PROLINE SYMPORTER"/>
    <property type="match status" value="1"/>
</dbReference>
<dbReference type="CDD" id="cd11475">
    <property type="entry name" value="SLC5sbd_PutP"/>
    <property type="match status" value="1"/>
</dbReference>
<reference evidence="15 16" key="1">
    <citation type="submission" date="2024-09" db="EMBL/GenBank/DDBJ databases">
        <title>Aeromonas strains Genome sequencing and assembly.</title>
        <authorList>
            <person name="Hu X."/>
            <person name="Tang B."/>
        </authorList>
    </citation>
    <scope>NUCLEOTIDE SEQUENCE [LARGE SCALE GENOMIC DNA]</scope>
    <source>
        <strain evidence="15 16">NB23SCDHY001</strain>
    </source>
</reference>
<comment type="similarity">
    <text evidence="2 13">Belongs to the sodium:solute symporter (SSF) (TC 2.A.21) family.</text>
</comment>
<dbReference type="PROSITE" id="PS00456">
    <property type="entry name" value="NA_SOLUT_SYMP_1"/>
    <property type="match status" value="1"/>
</dbReference>
<comment type="catalytic activity">
    <reaction evidence="12">
        <text>L-proline(in) + Na(+)(in) = L-proline(out) + Na(+)(out)</text>
        <dbReference type="Rhea" id="RHEA:28967"/>
        <dbReference type="ChEBI" id="CHEBI:29101"/>
        <dbReference type="ChEBI" id="CHEBI:60039"/>
    </reaction>
</comment>
<evidence type="ECO:0000256" key="8">
    <source>
        <dbReference type="ARBA" id="ARBA00023053"/>
    </source>
</evidence>
<keyword evidence="4" id="KW-1003">Cell membrane</keyword>
<evidence type="ECO:0000256" key="4">
    <source>
        <dbReference type="ARBA" id="ARBA00022475"/>
    </source>
</evidence>
<dbReference type="PANTHER" id="PTHR48086">
    <property type="entry name" value="SODIUM/PROLINE SYMPORTER-RELATED"/>
    <property type="match status" value="1"/>
</dbReference>
<keyword evidence="6 14" id="KW-0769">Symport</keyword>
<feature type="transmembrane region" description="Helical" evidence="14">
    <location>
        <begin position="371"/>
        <end position="390"/>
    </location>
</feature>
<keyword evidence="14" id="KW-0029">Amino-acid transport</keyword>
<dbReference type="Proteomes" id="UP001630969">
    <property type="component" value="Unassembled WGS sequence"/>
</dbReference>
<evidence type="ECO:0000256" key="13">
    <source>
        <dbReference type="RuleBase" id="RU362091"/>
    </source>
</evidence>